<proteinExistence type="predicted"/>
<reference evidence="3" key="1">
    <citation type="submission" date="2020-11" db="EMBL/GenBank/DDBJ databases">
        <authorList>
            <person name="Tran Van P."/>
        </authorList>
    </citation>
    <scope>NUCLEOTIDE SEQUENCE</scope>
</reference>
<evidence type="ECO:0000256" key="1">
    <source>
        <dbReference type="SAM" id="MobiDB-lite"/>
    </source>
</evidence>
<accession>A0A7R9CAV1</accession>
<dbReference type="PANTHER" id="PTHR24419">
    <property type="entry name" value="INTERLEUKIN-1 RECEPTOR-ASSOCIATED KINASE"/>
    <property type="match status" value="1"/>
</dbReference>
<sequence length="1210" mass="135379">MCTVSQGRPYKPYSTFSLQASTTLPSSTPPATILHDAAAPAPRVTGVATIRVSRVPATKVVYLPRIRFISVPTIRVGCLPDIRASRVTRMPTTSGGRAILSNLIRHKHQCQQTPPKPVHQDVYWDEEVWCSGLDLIEKEEYNRVKCLVELEKTKSYNIVLSEETINEPNVIVLEFVGRIKMPTALKTYGGAIKKKKRKLLPRAIRLHVGQQPSPYTVFEALRADNIRKCKNEYKNSKKENHNHCGMAHSKRKMSPDKFVPVGDGTVLFKSPELNSTFDKLFKGPVPIALQTELEALGIEPRTLGSEASKTDHYTTETSYELNLSARFAEHARLQPFKPNRLPNTHGSLSSGSSSENHNFSSSYSMPSSESPSFLGFPDEISTARPPRPFTRHQARQLKLHYTPPETVENIKLPVAALESMVSPSCHLDNYIKDALEESAARSSVHLTDVLEESLARSSVHITDVQDILEESLARSSLHITDVQDILEESLARSSVHITDVQDVLEESVARSSVHITDVQDVLEESLARILKLEPALSNASVNLLDSPTQSEEVLHSACDVVLSKCHLKRILLFSDAFSFSFLDKCSKIGEGVYGEVFSCEESCSVIKIIPIEGNQLVNGEPQKTFKEILSEIVITIELSNLRCNQYNTTSAFTEVLRCLCVQGRYPHRLIELWNIYAEKKEGLVTARQPGTVSSGLGAATRLVLAMAGSASFPSKFSGDTDELFEEWLFTFELLAAANRWKEESRPLFLGLSLTGSAQSVYRSLTDKDRKDFDKVCSELKIVFKKPLLPDLKKAAFVSRYRKTNERLTTLAIDLQRLAMEAYPQFNQESRDELVRDRLIQCIEDSDIRVALRRDPAKTVIDLVSRGEMMEAVSEIERAVPVERVVAATTPVAETNITPVLLQQSIQEVVEGALRLVLEEKRPHATSRVSHQQHIDPARQVLKCSYCKYRGHREDECRVKKRDSRDGVTRDQSGPRCFRCGERGHDVLNIGGVKVPCHYVKYPNSKKSLFQTHESHVNLAETVTVPVRSELFLPHGGIVASEFEELEGCLEPNLQVAAKYGILSACILVTARKNRVPFRLLNTSPDPIGPYVVRKRLSDVTYHIQYTLNPRKCPVVHFNRLKSYSARDPPREEGGPSPVGQIKGEGTRLVTTDDTSLGSQATDNNPTSERWQVVEIQQALHNNAVDLNTDEVRRYPAWNRAQTIPFQAGFG</sequence>
<feature type="region of interest" description="Disordered" evidence="1">
    <location>
        <begin position="1123"/>
        <end position="1165"/>
    </location>
</feature>
<dbReference type="GO" id="GO:0005737">
    <property type="term" value="C:cytoplasm"/>
    <property type="evidence" value="ECO:0007669"/>
    <property type="project" value="TreeGrafter"/>
</dbReference>
<dbReference type="Gene3D" id="3.30.200.20">
    <property type="entry name" value="Phosphorylase Kinase, domain 1"/>
    <property type="match status" value="1"/>
</dbReference>
<dbReference type="GO" id="GO:0000278">
    <property type="term" value="P:mitotic cell cycle"/>
    <property type="evidence" value="ECO:0007669"/>
    <property type="project" value="TreeGrafter"/>
</dbReference>
<organism evidence="3">
    <name type="scientific">Timema cristinae</name>
    <name type="common">Walking stick</name>
    <dbReference type="NCBI Taxonomy" id="61476"/>
    <lineage>
        <taxon>Eukaryota</taxon>
        <taxon>Metazoa</taxon>
        <taxon>Ecdysozoa</taxon>
        <taxon>Arthropoda</taxon>
        <taxon>Hexapoda</taxon>
        <taxon>Insecta</taxon>
        <taxon>Pterygota</taxon>
        <taxon>Neoptera</taxon>
        <taxon>Polyneoptera</taxon>
        <taxon>Phasmatodea</taxon>
        <taxon>Timematodea</taxon>
        <taxon>Timematoidea</taxon>
        <taxon>Timematidae</taxon>
        <taxon>Timema</taxon>
    </lineage>
</organism>
<feature type="compositionally biased region" description="Low complexity" evidence="1">
    <location>
        <begin position="347"/>
        <end position="366"/>
    </location>
</feature>
<evidence type="ECO:0000313" key="3">
    <source>
        <dbReference type="EMBL" id="CAD7391968.1"/>
    </source>
</evidence>
<dbReference type="PANTHER" id="PTHR24419:SF18">
    <property type="entry name" value="SERINE_THREONINE-PROTEIN KINASE HASPIN"/>
    <property type="match status" value="1"/>
</dbReference>
<feature type="domain" description="Integrase p58-like C-terminal" evidence="2">
    <location>
        <begin position="1088"/>
        <end position="1121"/>
    </location>
</feature>
<dbReference type="Pfam" id="PF22938">
    <property type="entry name" value="Integrase_p58_C"/>
    <property type="match status" value="1"/>
</dbReference>
<gene>
    <name evidence="3" type="ORF">TCEB3V08_LOCUS7</name>
</gene>
<dbReference type="GO" id="GO:0072354">
    <property type="term" value="F:histone H3T3 kinase activity"/>
    <property type="evidence" value="ECO:0007669"/>
    <property type="project" value="TreeGrafter"/>
</dbReference>
<dbReference type="GO" id="GO:0005634">
    <property type="term" value="C:nucleus"/>
    <property type="evidence" value="ECO:0007669"/>
    <property type="project" value="TreeGrafter"/>
</dbReference>
<feature type="region of interest" description="Disordered" evidence="1">
    <location>
        <begin position="335"/>
        <end position="366"/>
    </location>
</feature>
<evidence type="ECO:0000259" key="2">
    <source>
        <dbReference type="Pfam" id="PF22938"/>
    </source>
</evidence>
<dbReference type="InterPro" id="IPR054465">
    <property type="entry name" value="Integrase_p58-like_C"/>
</dbReference>
<protein>
    <recommendedName>
        <fullName evidence="2">Integrase p58-like C-terminal domain-containing protein</fullName>
    </recommendedName>
</protein>
<dbReference type="AlphaFoldDB" id="A0A7R9CAV1"/>
<dbReference type="GO" id="GO:0035556">
    <property type="term" value="P:intracellular signal transduction"/>
    <property type="evidence" value="ECO:0007669"/>
    <property type="project" value="TreeGrafter"/>
</dbReference>
<feature type="compositionally biased region" description="Polar residues" evidence="1">
    <location>
        <begin position="1148"/>
        <end position="1165"/>
    </location>
</feature>
<name>A0A7R9CAV1_TIMCR</name>
<dbReference type="EMBL" id="OC316481">
    <property type="protein sequence ID" value="CAD7391968.1"/>
    <property type="molecule type" value="Genomic_DNA"/>
</dbReference>